<dbReference type="AlphaFoldDB" id="C1E8A0"/>
<dbReference type="RefSeq" id="XP_002503219.1">
    <property type="nucleotide sequence ID" value="XM_002503173.1"/>
</dbReference>
<evidence type="ECO:0000313" key="3">
    <source>
        <dbReference type="Proteomes" id="UP000002009"/>
    </source>
</evidence>
<dbReference type="InParanoid" id="C1E8A0"/>
<evidence type="ECO:0000256" key="1">
    <source>
        <dbReference type="SAM" id="MobiDB-lite"/>
    </source>
</evidence>
<dbReference type="GeneID" id="8244145"/>
<organism evidence="2 3">
    <name type="scientific">Micromonas commoda (strain RCC299 / NOUM17 / CCMP2709)</name>
    <name type="common">Picoplanktonic green alga</name>
    <dbReference type="NCBI Taxonomy" id="296587"/>
    <lineage>
        <taxon>Eukaryota</taxon>
        <taxon>Viridiplantae</taxon>
        <taxon>Chlorophyta</taxon>
        <taxon>Mamiellophyceae</taxon>
        <taxon>Mamiellales</taxon>
        <taxon>Mamiellaceae</taxon>
        <taxon>Micromonas</taxon>
    </lineage>
</organism>
<dbReference type="EMBL" id="CP001327">
    <property type="protein sequence ID" value="ACO64477.1"/>
    <property type="molecule type" value="Genomic_DNA"/>
</dbReference>
<gene>
    <name evidence="2" type="ORF">MICPUN_59298</name>
</gene>
<dbReference type="Proteomes" id="UP000002009">
    <property type="component" value="Chromosome 6"/>
</dbReference>
<dbReference type="OrthoDB" id="198198at2759"/>
<protein>
    <submittedName>
        <fullName evidence="2">Uncharacterized protein</fullName>
    </submittedName>
</protein>
<feature type="region of interest" description="Disordered" evidence="1">
    <location>
        <begin position="1"/>
        <end position="20"/>
    </location>
</feature>
<accession>C1E8A0</accession>
<evidence type="ECO:0000313" key="2">
    <source>
        <dbReference type="EMBL" id="ACO64477.1"/>
    </source>
</evidence>
<proteinExistence type="predicted"/>
<reference evidence="2 3" key="1">
    <citation type="journal article" date="2009" name="Science">
        <title>Green evolution and dynamic adaptations revealed by genomes of the marine picoeukaryotes Micromonas.</title>
        <authorList>
            <person name="Worden A.Z."/>
            <person name="Lee J.H."/>
            <person name="Mock T."/>
            <person name="Rouze P."/>
            <person name="Simmons M.P."/>
            <person name="Aerts A.L."/>
            <person name="Allen A.E."/>
            <person name="Cuvelier M.L."/>
            <person name="Derelle E."/>
            <person name="Everett M.V."/>
            <person name="Foulon E."/>
            <person name="Grimwood J."/>
            <person name="Gundlach H."/>
            <person name="Henrissat B."/>
            <person name="Napoli C."/>
            <person name="McDonald S.M."/>
            <person name="Parker M.S."/>
            <person name="Rombauts S."/>
            <person name="Salamov A."/>
            <person name="Von Dassow P."/>
            <person name="Badger J.H."/>
            <person name="Coutinho P.M."/>
            <person name="Demir E."/>
            <person name="Dubchak I."/>
            <person name="Gentemann C."/>
            <person name="Eikrem W."/>
            <person name="Gready J.E."/>
            <person name="John U."/>
            <person name="Lanier W."/>
            <person name="Lindquist E.A."/>
            <person name="Lucas S."/>
            <person name="Mayer K.F."/>
            <person name="Moreau H."/>
            <person name="Not F."/>
            <person name="Otillar R."/>
            <person name="Panaud O."/>
            <person name="Pangilinan J."/>
            <person name="Paulsen I."/>
            <person name="Piegu B."/>
            <person name="Poliakov A."/>
            <person name="Robbens S."/>
            <person name="Schmutz J."/>
            <person name="Toulza E."/>
            <person name="Wyss T."/>
            <person name="Zelensky A."/>
            <person name="Zhou K."/>
            <person name="Armbrust E.V."/>
            <person name="Bhattacharya D."/>
            <person name="Goodenough U.W."/>
            <person name="Van de Peer Y."/>
            <person name="Grigoriev I.V."/>
        </authorList>
    </citation>
    <scope>NUCLEOTIDE SEQUENCE [LARGE SCALE GENOMIC DNA]</scope>
    <source>
        <strain evidence="3">RCC299 / NOUM17</strain>
    </source>
</reference>
<keyword evidence="3" id="KW-1185">Reference proteome</keyword>
<dbReference type="OMA" id="NFPPHLH"/>
<sequence length="157" mass="16839">MASDPTPPVDGAEPFHVPEGATSVEVGKEFVALKVVPKEDEKGDKNFPPHLHAAVELFCFVKRPECAKRLVDRVSGYLRVLREGPDGKGTNGMGQAAVCWSCGHVGLPKNTDGISKGQLAKCGGCGSDDQTNMVKVTQPDGTVIPWIELKTKDEVKR</sequence>
<dbReference type="KEGG" id="mis:MICPUN_59298"/>
<name>C1E8A0_MICCC</name>